<evidence type="ECO:0000256" key="2">
    <source>
        <dbReference type="ARBA" id="ARBA00022692"/>
    </source>
</evidence>
<feature type="transmembrane region" description="Helical" evidence="5">
    <location>
        <begin position="245"/>
        <end position="271"/>
    </location>
</feature>
<reference evidence="7 8" key="1">
    <citation type="submission" date="2017-12" db="EMBL/GenBank/DDBJ databases">
        <title>Anaerobic carbon monoxide metabolism by Pleomorphomonas carboxyditropha sp. nov., a new mesophilic hydrogenogenic carboxidotroph.</title>
        <authorList>
            <person name="Esquivel-Elizondo S."/>
            <person name="Krajmalnik-Brown R."/>
        </authorList>
    </citation>
    <scope>NUCLEOTIDE SEQUENCE [LARGE SCALE GENOMIC DNA]</scope>
    <source>
        <strain evidence="7 8">R5-392</strain>
    </source>
</reference>
<evidence type="ECO:0000256" key="1">
    <source>
        <dbReference type="ARBA" id="ARBA00004651"/>
    </source>
</evidence>
<evidence type="ECO:0000313" key="7">
    <source>
        <dbReference type="EMBL" id="PKR89572.1"/>
    </source>
</evidence>
<dbReference type="EMBL" id="PJNW01000005">
    <property type="protein sequence ID" value="PKR89572.1"/>
    <property type="molecule type" value="Genomic_DNA"/>
</dbReference>
<dbReference type="GO" id="GO:0005886">
    <property type="term" value="C:plasma membrane"/>
    <property type="evidence" value="ECO:0007669"/>
    <property type="project" value="UniProtKB-SubCell"/>
</dbReference>
<organism evidence="7 8">
    <name type="scientific">Pleomorphomonas diazotrophica</name>
    <dbReference type="NCBI Taxonomy" id="1166257"/>
    <lineage>
        <taxon>Bacteria</taxon>
        <taxon>Pseudomonadati</taxon>
        <taxon>Pseudomonadota</taxon>
        <taxon>Alphaproteobacteria</taxon>
        <taxon>Hyphomicrobiales</taxon>
        <taxon>Pleomorphomonadaceae</taxon>
        <taxon>Pleomorphomonas</taxon>
    </lineage>
</organism>
<feature type="transmembrane region" description="Helical" evidence="5">
    <location>
        <begin position="188"/>
        <end position="209"/>
    </location>
</feature>
<feature type="transmembrane region" description="Helical" evidence="5">
    <location>
        <begin position="291"/>
        <end position="317"/>
    </location>
</feature>
<dbReference type="GO" id="GO:0055085">
    <property type="term" value="P:transmembrane transport"/>
    <property type="evidence" value="ECO:0007669"/>
    <property type="project" value="InterPro"/>
</dbReference>
<keyword evidence="4 5" id="KW-0472">Membrane</keyword>
<comment type="caution">
    <text evidence="7">The sequence shown here is derived from an EMBL/GenBank/DDBJ whole genome shotgun (WGS) entry which is preliminary data.</text>
</comment>
<feature type="transmembrane region" description="Helical" evidence="5">
    <location>
        <begin position="148"/>
        <end position="168"/>
    </location>
</feature>
<feature type="transmembrane region" description="Helical" evidence="5">
    <location>
        <begin position="9"/>
        <end position="26"/>
    </location>
</feature>
<dbReference type="RefSeq" id="WP_101288880.1">
    <property type="nucleotide sequence ID" value="NZ_FOUQ01000012.1"/>
</dbReference>
<keyword evidence="5" id="KW-0813">Transport</keyword>
<feature type="transmembrane region" description="Helical" evidence="5">
    <location>
        <begin position="101"/>
        <end position="127"/>
    </location>
</feature>
<dbReference type="PROSITE" id="PS50928">
    <property type="entry name" value="ABC_TM1"/>
    <property type="match status" value="1"/>
</dbReference>
<feature type="domain" description="ABC transmembrane type-1" evidence="6">
    <location>
        <begin position="101"/>
        <end position="310"/>
    </location>
</feature>
<keyword evidence="3 5" id="KW-1133">Transmembrane helix</keyword>
<dbReference type="InterPro" id="IPR000515">
    <property type="entry name" value="MetI-like"/>
</dbReference>
<name>A0A1I4VPG7_9HYPH</name>
<protein>
    <submittedName>
        <fullName evidence="7">Peptide ABC transporter permease</fullName>
    </submittedName>
</protein>
<dbReference type="PANTHER" id="PTHR43376">
    <property type="entry name" value="OLIGOPEPTIDE TRANSPORT SYSTEM PERMEASE PROTEIN"/>
    <property type="match status" value="1"/>
</dbReference>
<accession>A0A1I4VPG7</accession>
<comment type="similarity">
    <text evidence="5">Belongs to the binding-protein-dependent transport system permease family.</text>
</comment>
<keyword evidence="2 5" id="KW-0812">Transmembrane</keyword>
<dbReference type="OrthoDB" id="9805855at2"/>
<evidence type="ECO:0000313" key="8">
    <source>
        <dbReference type="Proteomes" id="UP000233491"/>
    </source>
</evidence>
<comment type="subcellular location">
    <subcellularLocation>
        <location evidence="1 5">Cell membrane</location>
        <topology evidence="1 5">Multi-pass membrane protein</topology>
    </subcellularLocation>
</comment>
<evidence type="ECO:0000259" key="6">
    <source>
        <dbReference type="PROSITE" id="PS50928"/>
    </source>
</evidence>
<dbReference type="AlphaFoldDB" id="A0A1I4VPG7"/>
<dbReference type="PANTHER" id="PTHR43376:SF1">
    <property type="entry name" value="OLIGOPEPTIDE TRANSPORT SYSTEM PERMEASE PROTEIN"/>
    <property type="match status" value="1"/>
</dbReference>
<dbReference type="InterPro" id="IPR035906">
    <property type="entry name" value="MetI-like_sf"/>
</dbReference>
<dbReference type="SUPFAM" id="SSF161098">
    <property type="entry name" value="MetI-like"/>
    <property type="match status" value="1"/>
</dbReference>
<proteinExistence type="inferred from homology"/>
<evidence type="ECO:0000256" key="4">
    <source>
        <dbReference type="ARBA" id="ARBA00023136"/>
    </source>
</evidence>
<evidence type="ECO:0000256" key="3">
    <source>
        <dbReference type="ARBA" id="ARBA00022989"/>
    </source>
</evidence>
<dbReference type="Gene3D" id="1.10.3720.10">
    <property type="entry name" value="MetI-like"/>
    <property type="match status" value="1"/>
</dbReference>
<dbReference type="Pfam" id="PF00528">
    <property type="entry name" value="BPD_transp_1"/>
    <property type="match status" value="1"/>
</dbReference>
<dbReference type="CDD" id="cd06261">
    <property type="entry name" value="TM_PBP2"/>
    <property type="match status" value="1"/>
</dbReference>
<sequence length="330" mass="36935">MLRYLARKLFIYLLTFIVAVTIDWAIPRFMPGNPVDALVSRIALMPDANAALTSYFIAAFNFDQPLWQQYLNFWWALFNGDLGRSIMLFPTPVTTLIGRALPYTLGLLLPSILLSWYVGNVIGALAARRKFLDNSVLPFGYLLTATPYMWLGILLAWVLGSTLGWFPLAFGYDQSLKAEWSWQFFGSLLYHWVLPFASLFMVALGGWAIGMRNMIIYELESDYANYLMALGAPQRLVRKYAFRNAMLPQITGLALQLGAVVGGALVTEIVFSYPGLGWLVLSGIQNQDYFVIQGVFLFIIVGVLLANLIVDIVYVIVDPRTRVGLQGDAA</sequence>
<keyword evidence="8" id="KW-1185">Reference proteome</keyword>
<evidence type="ECO:0000256" key="5">
    <source>
        <dbReference type="RuleBase" id="RU363032"/>
    </source>
</evidence>
<dbReference type="Proteomes" id="UP000233491">
    <property type="component" value="Unassembled WGS sequence"/>
</dbReference>
<gene>
    <name evidence="7" type="ORF">CXZ10_09380</name>
</gene>